<dbReference type="HOGENOM" id="CLU_1680019_0_0_1"/>
<protein>
    <submittedName>
        <fullName evidence="1">Uncharacterized protein</fullName>
    </submittedName>
</protein>
<name>A7SIE1_NEMVE</name>
<reference evidence="1 2" key="1">
    <citation type="journal article" date="2007" name="Science">
        <title>Sea anemone genome reveals ancestral eumetazoan gene repertoire and genomic organization.</title>
        <authorList>
            <person name="Putnam N.H."/>
            <person name="Srivastava M."/>
            <person name="Hellsten U."/>
            <person name="Dirks B."/>
            <person name="Chapman J."/>
            <person name="Salamov A."/>
            <person name="Terry A."/>
            <person name="Shapiro H."/>
            <person name="Lindquist E."/>
            <person name="Kapitonov V.V."/>
            <person name="Jurka J."/>
            <person name="Genikhovich G."/>
            <person name="Grigoriev I.V."/>
            <person name="Lucas S.M."/>
            <person name="Steele R.E."/>
            <person name="Finnerty J.R."/>
            <person name="Technau U."/>
            <person name="Martindale M.Q."/>
            <person name="Rokhsar D.S."/>
        </authorList>
    </citation>
    <scope>NUCLEOTIDE SEQUENCE [LARGE SCALE GENOMIC DNA]</scope>
    <source>
        <strain evidence="2">CH2 X CH6</strain>
    </source>
</reference>
<evidence type="ECO:0000313" key="1">
    <source>
        <dbReference type="EMBL" id="EDO36517.1"/>
    </source>
</evidence>
<proteinExistence type="predicted"/>
<keyword evidence="2" id="KW-1185">Reference proteome</keyword>
<dbReference type="Proteomes" id="UP000001593">
    <property type="component" value="Unassembled WGS sequence"/>
</dbReference>
<gene>
    <name evidence="1" type="ORF">NEMVEDRAFT_v1g212744</name>
</gene>
<dbReference type="AlphaFoldDB" id="A7SIE1"/>
<dbReference type="EMBL" id="DS469668">
    <property type="protein sequence ID" value="EDO36517.1"/>
    <property type="molecule type" value="Genomic_DNA"/>
</dbReference>
<accession>A7SIE1</accession>
<evidence type="ECO:0000313" key="2">
    <source>
        <dbReference type="Proteomes" id="UP000001593"/>
    </source>
</evidence>
<sequence length="157" mass="17411">MFADASELIDSEEDYEGGFEVLFSNLLASHTVELNQDVQELIPVMRQLAKRTDAGSNSSAKPLLSAIWEAEKDKGLVNYAPFERVTGPCLRMCQGVLSRNVSMCHVLECVKNVCVRCRRPRDSETLGLSQIKVWGSTLYGPPDDGSLTGDPLEQMTW</sequence>
<dbReference type="InParanoid" id="A7SIE1"/>
<organism evidence="1 2">
    <name type="scientific">Nematostella vectensis</name>
    <name type="common">Starlet sea anemone</name>
    <dbReference type="NCBI Taxonomy" id="45351"/>
    <lineage>
        <taxon>Eukaryota</taxon>
        <taxon>Metazoa</taxon>
        <taxon>Cnidaria</taxon>
        <taxon>Anthozoa</taxon>
        <taxon>Hexacorallia</taxon>
        <taxon>Actiniaria</taxon>
        <taxon>Edwardsiidae</taxon>
        <taxon>Nematostella</taxon>
    </lineage>
</organism>